<comment type="caution">
    <text evidence="5">The sequence shown here is derived from an EMBL/GenBank/DDBJ whole genome shotgun (WGS) entry which is preliminary data.</text>
</comment>
<dbReference type="EMBL" id="AUZX01014045">
    <property type="protein sequence ID" value="EQD33441.1"/>
    <property type="molecule type" value="Genomic_DNA"/>
</dbReference>
<dbReference type="InterPro" id="IPR004099">
    <property type="entry name" value="Pyr_nucl-diS_OxRdtase_dimer"/>
</dbReference>
<dbReference type="Pfam" id="PF07992">
    <property type="entry name" value="Pyr_redox_2"/>
    <property type="match status" value="1"/>
</dbReference>
<dbReference type="PANTHER" id="PTHR43014:SF4">
    <property type="entry name" value="PYRIDINE NUCLEOTIDE-DISULFIDE OXIDOREDUCTASE RCLA-RELATED"/>
    <property type="match status" value="1"/>
</dbReference>
<sequence>ASPRKEVKVHTGARVRRIHREKGRVICDLTNGKGTVPCEADEILVATGVTPNTAGMGLQEIGVELTEKGYVKTQANLETTVAGIWAAGDVVGRAALETVAAKEGATAALNALTKEKRSINYDLVPHAVFTNPQVASVGLTDAEAARRGLACECRVITMERVPKALTVGDTRGVLKMVVE</sequence>
<organism evidence="5">
    <name type="scientific">mine drainage metagenome</name>
    <dbReference type="NCBI Taxonomy" id="410659"/>
    <lineage>
        <taxon>unclassified sequences</taxon>
        <taxon>metagenomes</taxon>
        <taxon>ecological metagenomes</taxon>
    </lineage>
</organism>
<evidence type="ECO:0000256" key="2">
    <source>
        <dbReference type="ARBA" id="ARBA00022827"/>
    </source>
</evidence>
<name>T0YDM9_9ZZZZ</name>
<dbReference type="SUPFAM" id="SSF51905">
    <property type="entry name" value="FAD/NAD(P)-binding domain"/>
    <property type="match status" value="1"/>
</dbReference>
<protein>
    <submittedName>
        <fullName evidence="5">Mercuric reductase MerA</fullName>
    </submittedName>
</protein>
<reference evidence="5" key="2">
    <citation type="journal article" date="2014" name="ISME J.">
        <title>Microbial stratification in low pH oxic and suboxic macroscopic growths along an acid mine drainage.</title>
        <authorList>
            <person name="Mendez-Garcia C."/>
            <person name="Mesa V."/>
            <person name="Sprenger R.R."/>
            <person name="Richter M."/>
            <person name="Diez M.S."/>
            <person name="Solano J."/>
            <person name="Bargiela R."/>
            <person name="Golyshina O.V."/>
            <person name="Manteca A."/>
            <person name="Ramos J.L."/>
            <person name="Gallego J.R."/>
            <person name="Llorente I."/>
            <person name="Martins Dos Santos V.A."/>
            <person name="Jensen O.N."/>
            <person name="Pelaez A.I."/>
            <person name="Sanchez J."/>
            <person name="Ferrer M."/>
        </authorList>
    </citation>
    <scope>NUCLEOTIDE SEQUENCE</scope>
</reference>
<proteinExistence type="predicted"/>
<dbReference type="Pfam" id="PF02852">
    <property type="entry name" value="Pyr_redox_dim"/>
    <property type="match status" value="1"/>
</dbReference>
<dbReference type="Gene3D" id="3.50.50.60">
    <property type="entry name" value="FAD/NAD(P)-binding domain"/>
    <property type="match status" value="2"/>
</dbReference>
<dbReference type="InterPro" id="IPR036188">
    <property type="entry name" value="FAD/NAD-bd_sf"/>
</dbReference>
<feature type="non-terminal residue" evidence="5">
    <location>
        <position position="179"/>
    </location>
</feature>
<dbReference type="Gene3D" id="3.30.390.30">
    <property type="match status" value="1"/>
</dbReference>
<dbReference type="InterPro" id="IPR023753">
    <property type="entry name" value="FAD/NAD-binding_dom"/>
</dbReference>
<reference evidence="5" key="1">
    <citation type="submission" date="2013-08" db="EMBL/GenBank/DDBJ databases">
        <authorList>
            <person name="Mendez C."/>
            <person name="Richter M."/>
            <person name="Ferrer M."/>
            <person name="Sanchez J."/>
        </authorList>
    </citation>
    <scope>NUCLEOTIDE SEQUENCE</scope>
</reference>
<evidence type="ECO:0000259" key="3">
    <source>
        <dbReference type="Pfam" id="PF02852"/>
    </source>
</evidence>
<accession>T0YDM9</accession>
<feature type="domain" description="FAD/NAD(P)-binding" evidence="4">
    <location>
        <begin position="5"/>
        <end position="104"/>
    </location>
</feature>
<evidence type="ECO:0000313" key="5">
    <source>
        <dbReference type="EMBL" id="EQD33441.1"/>
    </source>
</evidence>
<evidence type="ECO:0000256" key="1">
    <source>
        <dbReference type="ARBA" id="ARBA00022630"/>
    </source>
</evidence>
<dbReference type="GO" id="GO:0003955">
    <property type="term" value="F:NAD(P)H dehydrogenase (quinone) activity"/>
    <property type="evidence" value="ECO:0007669"/>
    <property type="project" value="TreeGrafter"/>
</dbReference>
<gene>
    <name evidence="5" type="ORF">B1A_19037</name>
</gene>
<dbReference type="PANTHER" id="PTHR43014">
    <property type="entry name" value="MERCURIC REDUCTASE"/>
    <property type="match status" value="1"/>
</dbReference>
<evidence type="ECO:0000259" key="4">
    <source>
        <dbReference type="Pfam" id="PF07992"/>
    </source>
</evidence>
<dbReference type="GO" id="GO:0050660">
    <property type="term" value="F:flavin adenine dinucleotide binding"/>
    <property type="evidence" value="ECO:0007669"/>
    <property type="project" value="TreeGrafter"/>
</dbReference>
<keyword evidence="2" id="KW-0274">FAD</keyword>
<dbReference type="InterPro" id="IPR016156">
    <property type="entry name" value="FAD/NAD-linked_Rdtase_dimer_sf"/>
</dbReference>
<feature type="non-terminal residue" evidence="5">
    <location>
        <position position="1"/>
    </location>
</feature>
<feature type="domain" description="Pyridine nucleotide-disulphide oxidoreductase dimerisation" evidence="3">
    <location>
        <begin position="124"/>
        <end position="179"/>
    </location>
</feature>
<dbReference type="AlphaFoldDB" id="T0YDM9"/>
<keyword evidence="1" id="KW-0285">Flavoprotein</keyword>